<dbReference type="PANTHER" id="PTHR42849:SF1">
    <property type="entry name" value="N-ACETYLNEURAMINATE LYASE"/>
    <property type="match status" value="1"/>
</dbReference>
<keyword evidence="1 2" id="KW-0456">Lyase</keyword>
<feature type="binding site" evidence="4">
    <location>
        <position position="212"/>
    </location>
    <ligand>
        <name>pyruvate</name>
        <dbReference type="ChEBI" id="CHEBI:15361"/>
    </ligand>
</feature>
<dbReference type="eggNOG" id="COG0329">
    <property type="taxonomic scope" value="Bacteria"/>
</dbReference>
<evidence type="ECO:0000256" key="4">
    <source>
        <dbReference type="PIRSR" id="PIRSR001365-2"/>
    </source>
</evidence>
<dbReference type="GO" id="GO:0005829">
    <property type="term" value="C:cytosol"/>
    <property type="evidence" value="ECO:0007669"/>
    <property type="project" value="TreeGrafter"/>
</dbReference>
<protein>
    <submittedName>
        <fullName evidence="5">Dihydrodipicolinate synthetase family</fullName>
    </submittedName>
</protein>
<evidence type="ECO:0000313" key="5">
    <source>
        <dbReference type="EMBL" id="EDS10215.1"/>
    </source>
</evidence>
<dbReference type="CDD" id="cd00408">
    <property type="entry name" value="DHDPS-like"/>
    <property type="match status" value="1"/>
</dbReference>
<evidence type="ECO:0000256" key="2">
    <source>
        <dbReference type="PIRNR" id="PIRNR001365"/>
    </source>
</evidence>
<name>B0PE26_9FIRM</name>
<sequence>MNKENVMKAEGIIVPLLTPVNEDESINNDALERLINYVIEGGVNAIFVMGSSGEFARFDTDFRFQTIRAAVEIVNGRVPVYAGVSDCGTKRVLRHVENAEKAKADAVVVTLPYYFPIRNDDEAYQHFSLVAANTAIPVVLYNIPGTCGAAISLSVLDRLQEYKNIVGIKDSSGNKDYLGELLSRYHNSDFGVIAGAEELSYEALTQGAVGLVPSLANPFPKLFSKLFRSAKQKDFQMMQKLCEKIDEINRLNQFCNAWMAPNVWRKKALEMMGICPGNMTKPYVPVDKGAINKIQEFIDWYQSEPGLEK</sequence>
<dbReference type="Pfam" id="PF00701">
    <property type="entry name" value="DHDPS"/>
    <property type="match status" value="1"/>
</dbReference>
<dbReference type="PRINTS" id="PR00146">
    <property type="entry name" value="DHPICSNTHASE"/>
</dbReference>
<comment type="caution">
    <text evidence="5">The sequence shown here is derived from an EMBL/GenBank/DDBJ whole genome shotgun (WGS) entry which is preliminary data.</text>
</comment>
<reference evidence="5" key="2">
    <citation type="submission" date="2013-09" db="EMBL/GenBank/DDBJ databases">
        <title>Draft genome sequence of Anaerotruncus colihominis(DSM 17241).</title>
        <authorList>
            <person name="Sudarsanam P."/>
            <person name="Ley R."/>
            <person name="Guruge J."/>
            <person name="Turnbaugh P.J."/>
            <person name="Mahowald M."/>
            <person name="Liep D."/>
            <person name="Gordon J."/>
        </authorList>
    </citation>
    <scope>NUCLEOTIDE SEQUENCE</scope>
    <source>
        <strain evidence="5">DSM 17241</strain>
    </source>
</reference>
<dbReference type="SUPFAM" id="SSF51569">
    <property type="entry name" value="Aldolase"/>
    <property type="match status" value="1"/>
</dbReference>
<dbReference type="SMART" id="SM01130">
    <property type="entry name" value="DHDPS"/>
    <property type="match status" value="1"/>
</dbReference>
<feature type="active site" description="Proton donor/acceptor" evidence="3">
    <location>
        <position position="141"/>
    </location>
</feature>
<evidence type="ECO:0000313" key="6">
    <source>
        <dbReference type="Proteomes" id="UP000003803"/>
    </source>
</evidence>
<dbReference type="GO" id="GO:0008747">
    <property type="term" value="F:N-acetylneuraminate lyase activity"/>
    <property type="evidence" value="ECO:0007669"/>
    <property type="project" value="TreeGrafter"/>
</dbReference>
<evidence type="ECO:0000256" key="1">
    <source>
        <dbReference type="ARBA" id="ARBA00023239"/>
    </source>
</evidence>
<gene>
    <name evidence="5" type="ORF">ANACOL_02811</name>
</gene>
<dbReference type="GO" id="GO:0019262">
    <property type="term" value="P:N-acetylneuraminate catabolic process"/>
    <property type="evidence" value="ECO:0007669"/>
    <property type="project" value="TreeGrafter"/>
</dbReference>
<dbReference type="Proteomes" id="UP000003803">
    <property type="component" value="Unassembled WGS sequence"/>
</dbReference>
<dbReference type="HOGENOM" id="CLU_049343_5_1_9"/>
<evidence type="ECO:0000256" key="3">
    <source>
        <dbReference type="PIRSR" id="PIRSR001365-1"/>
    </source>
</evidence>
<dbReference type="AlphaFoldDB" id="B0PE26"/>
<organism evidence="5 6">
    <name type="scientific">Anaerotruncus colihominis DSM 17241</name>
    <dbReference type="NCBI Taxonomy" id="445972"/>
    <lineage>
        <taxon>Bacteria</taxon>
        <taxon>Bacillati</taxon>
        <taxon>Bacillota</taxon>
        <taxon>Clostridia</taxon>
        <taxon>Eubacteriales</taxon>
        <taxon>Oscillospiraceae</taxon>
        <taxon>Anaerotruncus</taxon>
    </lineage>
</organism>
<proteinExistence type="inferred from homology"/>
<feature type="active site" description="Schiff-base intermediate with substrate" evidence="3">
    <location>
        <position position="169"/>
    </location>
</feature>
<dbReference type="InterPro" id="IPR002220">
    <property type="entry name" value="DapA-like"/>
</dbReference>
<reference evidence="5" key="1">
    <citation type="submission" date="2007-11" db="EMBL/GenBank/DDBJ databases">
        <authorList>
            <person name="Fulton L."/>
            <person name="Clifton S."/>
            <person name="Fulton B."/>
            <person name="Xu J."/>
            <person name="Minx P."/>
            <person name="Pepin K.H."/>
            <person name="Johnson M."/>
            <person name="Thiruvilangam P."/>
            <person name="Bhonagiri V."/>
            <person name="Nash W.E."/>
            <person name="Mardis E.R."/>
            <person name="Wilson R.K."/>
        </authorList>
    </citation>
    <scope>NUCLEOTIDE SEQUENCE [LARGE SCALE GENOMIC DNA]</scope>
    <source>
        <strain evidence="5">DSM 17241</strain>
    </source>
</reference>
<dbReference type="InterPro" id="IPR013785">
    <property type="entry name" value="Aldolase_TIM"/>
</dbReference>
<dbReference type="EMBL" id="ABGD02000024">
    <property type="protein sequence ID" value="EDS10215.1"/>
    <property type="molecule type" value="Genomic_DNA"/>
</dbReference>
<keyword evidence="6" id="KW-1185">Reference proteome</keyword>
<dbReference type="PANTHER" id="PTHR42849">
    <property type="entry name" value="N-ACETYLNEURAMINATE LYASE"/>
    <property type="match status" value="1"/>
</dbReference>
<accession>B0PE26</accession>
<comment type="similarity">
    <text evidence="2">Belongs to the DapA family.</text>
</comment>
<dbReference type="PIRSF" id="PIRSF001365">
    <property type="entry name" value="DHDPS"/>
    <property type="match status" value="1"/>
</dbReference>
<dbReference type="Gene3D" id="3.20.20.70">
    <property type="entry name" value="Aldolase class I"/>
    <property type="match status" value="1"/>
</dbReference>